<evidence type="ECO:0000256" key="1">
    <source>
        <dbReference type="ARBA" id="ARBA00004141"/>
    </source>
</evidence>
<feature type="transmembrane region" description="Helical" evidence="7">
    <location>
        <begin position="202"/>
        <end position="219"/>
    </location>
</feature>
<protein>
    <submittedName>
        <fullName evidence="10">GlpG protein</fullName>
    </submittedName>
</protein>
<evidence type="ECO:0000256" key="5">
    <source>
        <dbReference type="ARBA" id="ARBA00022989"/>
    </source>
</evidence>
<feature type="transmembrane region" description="Helical" evidence="7">
    <location>
        <begin position="231"/>
        <end position="251"/>
    </location>
</feature>
<evidence type="ECO:0000256" key="7">
    <source>
        <dbReference type="SAM" id="Phobius"/>
    </source>
</evidence>
<dbReference type="InterPro" id="IPR050925">
    <property type="entry name" value="Rhomboid_protease_S54"/>
</dbReference>
<name>A0A839UST2_9GAMM</name>
<feature type="transmembrane region" description="Helical" evidence="7">
    <location>
        <begin position="176"/>
        <end position="196"/>
    </location>
</feature>
<dbReference type="InterPro" id="IPR022764">
    <property type="entry name" value="Peptidase_S54_rhomboid_dom"/>
</dbReference>
<evidence type="ECO:0000259" key="9">
    <source>
        <dbReference type="Pfam" id="PF16733"/>
    </source>
</evidence>
<dbReference type="PANTHER" id="PTHR43731:SF14">
    <property type="entry name" value="PRESENILIN-ASSOCIATED RHOMBOID-LIKE PROTEIN, MITOCHONDRIAL"/>
    <property type="match status" value="1"/>
</dbReference>
<dbReference type="InterPro" id="IPR035952">
    <property type="entry name" value="Rhomboid-like_sf"/>
</dbReference>
<dbReference type="Pfam" id="PF16733">
    <property type="entry name" value="NRho"/>
    <property type="match status" value="1"/>
</dbReference>
<feature type="transmembrane region" description="Helical" evidence="7">
    <location>
        <begin position="263"/>
        <end position="282"/>
    </location>
</feature>
<keyword evidence="5 7" id="KW-1133">Transmembrane helix</keyword>
<evidence type="ECO:0000313" key="10">
    <source>
        <dbReference type="EMBL" id="MBB3168558.1"/>
    </source>
</evidence>
<evidence type="ECO:0000256" key="4">
    <source>
        <dbReference type="ARBA" id="ARBA00022801"/>
    </source>
</evidence>
<feature type="domain" description="Peptidase S54 rhomboid" evidence="8">
    <location>
        <begin position="138"/>
        <end position="278"/>
    </location>
</feature>
<dbReference type="GO" id="GO:0016020">
    <property type="term" value="C:membrane"/>
    <property type="evidence" value="ECO:0007669"/>
    <property type="project" value="UniProtKB-SubCell"/>
</dbReference>
<dbReference type="RefSeq" id="WP_183910031.1">
    <property type="nucleotide sequence ID" value="NZ_JACHXZ010000002.1"/>
</dbReference>
<comment type="subcellular location">
    <subcellularLocation>
        <location evidence="1">Membrane</location>
        <topology evidence="1">Multi-pass membrane protein</topology>
    </subcellularLocation>
</comment>
<comment type="caution">
    <text evidence="10">The sequence shown here is derived from an EMBL/GenBank/DDBJ whole genome shotgun (WGS) entry which is preliminary data.</text>
</comment>
<organism evidence="10 11">
    <name type="scientific">Simiduia aestuariiviva</name>
    <dbReference type="NCBI Taxonomy" id="1510459"/>
    <lineage>
        <taxon>Bacteria</taxon>
        <taxon>Pseudomonadati</taxon>
        <taxon>Pseudomonadota</taxon>
        <taxon>Gammaproteobacteria</taxon>
        <taxon>Cellvibrionales</taxon>
        <taxon>Cellvibrionaceae</taxon>
        <taxon>Simiduia</taxon>
    </lineage>
</organism>
<evidence type="ECO:0000259" key="8">
    <source>
        <dbReference type="Pfam" id="PF01694"/>
    </source>
</evidence>
<reference evidence="10 11" key="1">
    <citation type="submission" date="2020-08" db="EMBL/GenBank/DDBJ databases">
        <title>Genomic Encyclopedia of Type Strains, Phase III (KMG-III): the genomes of soil and plant-associated and newly described type strains.</title>
        <authorList>
            <person name="Whitman W."/>
        </authorList>
    </citation>
    <scope>NUCLEOTIDE SEQUENCE [LARGE SCALE GENOMIC DNA]</scope>
    <source>
        <strain evidence="10 11">CECT 8571</strain>
    </source>
</reference>
<feature type="domain" description="Rhomboid protease N-terminal" evidence="9">
    <location>
        <begin position="3"/>
        <end position="67"/>
    </location>
</feature>
<keyword evidence="4" id="KW-0378">Hydrolase</keyword>
<evidence type="ECO:0000313" key="11">
    <source>
        <dbReference type="Proteomes" id="UP000559987"/>
    </source>
</evidence>
<dbReference type="Pfam" id="PF01694">
    <property type="entry name" value="Rhomboid"/>
    <property type="match status" value="1"/>
</dbReference>
<evidence type="ECO:0000256" key="3">
    <source>
        <dbReference type="ARBA" id="ARBA00022692"/>
    </source>
</evidence>
<comment type="similarity">
    <text evidence="2">Belongs to the peptidase S54 family.</text>
</comment>
<evidence type="ECO:0000256" key="2">
    <source>
        <dbReference type="ARBA" id="ARBA00009045"/>
    </source>
</evidence>
<feature type="transmembrane region" description="Helical" evidence="7">
    <location>
        <begin position="143"/>
        <end position="164"/>
    </location>
</feature>
<evidence type="ECO:0000256" key="6">
    <source>
        <dbReference type="ARBA" id="ARBA00023136"/>
    </source>
</evidence>
<dbReference type="EMBL" id="JACHXZ010000002">
    <property type="protein sequence ID" value="MBB3168558.1"/>
    <property type="molecule type" value="Genomic_DNA"/>
</dbReference>
<keyword evidence="3 7" id="KW-0812">Transmembrane</keyword>
<dbReference type="SUPFAM" id="SSF144091">
    <property type="entry name" value="Rhomboid-like"/>
    <property type="match status" value="1"/>
</dbReference>
<dbReference type="GO" id="GO:0004252">
    <property type="term" value="F:serine-type endopeptidase activity"/>
    <property type="evidence" value="ECO:0007669"/>
    <property type="project" value="InterPro"/>
</dbReference>
<keyword evidence="11" id="KW-1185">Reference proteome</keyword>
<dbReference type="Gene3D" id="3.30.70.2080">
    <property type="match status" value="1"/>
</dbReference>
<dbReference type="PANTHER" id="PTHR43731">
    <property type="entry name" value="RHOMBOID PROTEASE"/>
    <property type="match status" value="1"/>
</dbReference>
<gene>
    <name evidence="10" type="ORF">FHS30_001742</name>
</gene>
<accession>A0A839UST2</accession>
<dbReference type="AlphaFoldDB" id="A0A839UST2"/>
<dbReference type="Proteomes" id="UP000559987">
    <property type="component" value="Unassembled WGS sequence"/>
</dbReference>
<sequence>MTNWICAQRLPLDVNLAPVMAYLQARSVACWVSEEGGQQCIWLQQTSDAELLEQALSALAKGELQSEQTSPLTNLKSAHVISRLPPVTVALLLFSVLGALLVYFDVRAQWLSWLTFTDVVVRGNALYFSDLSSVLVSGQWWRLLSPMFLHFGLFHILFNSLWVWEMGRRIELRRSGLMLFGLTVFSGLAANILQYVMNGPSLFGGMSGVLYGYVGYILVWQRLWPSRGFGLPAGILGFMLIWLVLCFTGVVDTFIDGQVANGAHLGGLLGGLLFGFIDMLRVKIAAR</sequence>
<dbReference type="InterPro" id="IPR038244">
    <property type="entry name" value="NRho_sf"/>
</dbReference>
<dbReference type="InterPro" id="IPR031976">
    <property type="entry name" value="NRho"/>
</dbReference>
<proteinExistence type="inferred from homology"/>
<feature type="transmembrane region" description="Helical" evidence="7">
    <location>
        <begin position="84"/>
        <end position="104"/>
    </location>
</feature>
<keyword evidence="6 7" id="KW-0472">Membrane</keyword>
<dbReference type="Gene3D" id="1.20.1540.10">
    <property type="entry name" value="Rhomboid-like"/>
    <property type="match status" value="1"/>
</dbReference>